<gene>
    <name evidence="1" type="ORF">DYBT9623_04291</name>
</gene>
<dbReference type="EMBL" id="CAJRAU010000006">
    <property type="protein sequence ID" value="CAG5072730.1"/>
    <property type="molecule type" value="Genomic_DNA"/>
</dbReference>
<sequence>MVRKNKRKMKDMLLVISQVRYSEAWKAISH</sequence>
<comment type="caution">
    <text evidence="1">The sequence shown here is derived from an EMBL/GenBank/DDBJ whole genome shotgun (WGS) entry which is preliminary data.</text>
</comment>
<proteinExistence type="predicted"/>
<evidence type="ECO:0000313" key="1">
    <source>
        <dbReference type="EMBL" id="CAG5072730.1"/>
    </source>
</evidence>
<evidence type="ECO:0000313" key="2">
    <source>
        <dbReference type="Proteomes" id="UP000679725"/>
    </source>
</evidence>
<dbReference type="Proteomes" id="UP000679725">
    <property type="component" value="Unassembled WGS sequence"/>
</dbReference>
<reference evidence="1 2" key="1">
    <citation type="submission" date="2021-04" db="EMBL/GenBank/DDBJ databases">
        <authorList>
            <person name="Rodrigo-Torres L."/>
            <person name="Arahal R. D."/>
            <person name="Lucena T."/>
        </authorList>
    </citation>
    <scope>NUCLEOTIDE SEQUENCE [LARGE SCALE GENOMIC DNA]</scope>
    <source>
        <strain evidence="1 2">CECT 9623</strain>
    </source>
</reference>
<organism evidence="1 2">
    <name type="scientific">Dyadobacter linearis</name>
    <dbReference type="NCBI Taxonomy" id="2823330"/>
    <lineage>
        <taxon>Bacteria</taxon>
        <taxon>Pseudomonadati</taxon>
        <taxon>Bacteroidota</taxon>
        <taxon>Cytophagia</taxon>
        <taxon>Cytophagales</taxon>
        <taxon>Spirosomataceae</taxon>
        <taxon>Dyadobacter</taxon>
    </lineage>
</organism>
<protein>
    <submittedName>
        <fullName evidence="1">Uncharacterized protein</fullName>
    </submittedName>
</protein>
<keyword evidence="2" id="KW-1185">Reference proteome</keyword>
<accession>A0ABM8UVB8</accession>
<name>A0ABM8UVB8_9BACT</name>